<dbReference type="InterPro" id="IPR059023">
    <property type="entry name" value="RNA_hel_CTD"/>
</dbReference>
<evidence type="ECO:0000313" key="6">
    <source>
        <dbReference type="EMBL" id="TYK11200.1"/>
    </source>
</evidence>
<dbReference type="GO" id="GO:0004386">
    <property type="term" value="F:helicase activity"/>
    <property type="evidence" value="ECO:0007669"/>
    <property type="project" value="UniProtKB-KW"/>
</dbReference>
<dbReference type="InterPro" id="IPR011709">
    <property type="entry name" value="DEAD-box_helicase_OB_fold"/>
</dbReference>
<keyword evidence="2 6" id="KW-0347">Helicase</keyword>
<dbReference type="Pfam" id="PF26026">
    <property type="entry name" value="RNA_hel_CTD"/>
    <property type="match status" value="1"/>
</dbReference>
<feature type="domain" description="RNA helicase C-terminal" evidence="5">
    <location>
        <begin position="123"/>
        <end position="162"/>
    </location>
</feature>
<evidence type="ECO:0000313" key="7">
    <source>
        <dbReference type="Proteomes" id="UP000321947"/>
    </source>
</evidence>
<evidence type="ECO:0000256" key="1">
    <source>
        <dbReference type="ARBA" id="ARBA00022801"/>
    </source>
</evidence>
<protein>
    <submittedName>
        <fullName evidence="6">DExH-box ATP-dependent RNA helicase DExH7</fullName>
    </submittedName>
</protein>
<feature type="domain" description="DEAD-box helicase OB fold" evidence="4">
    <location>
        <begin position="5"/>
        <end position="115"/>
    </location>
</feature>
<keyword evidence="3" id="KW-0732">Signal</keyword>
<evidence type="ECO:0000259" key="4">
    <source>
        <dbReference type="Pfam" id="PF07717"/>
    </source>
</evidence>
<comment type="caution">
    <text evidence="6">The sequence shown here is derived from an EMBL/GenBank/DDBJ whole genome shotgun (WGS) entry which is preliminary data.</text>
</comment>
<dbReference type="AlphaFoldDB" id="A0A5D3CIL1"/>
<reference evidence="6 7" key="1">
    <citation type="submission" date="2019-08" db="EMBL/GenBank/DDBJ databases">
        <title>Draft genome sequences of two oriental melons (Cucumis melo L. var makuwa).</title>
        <authorList>
            <person name="Kwon S.-Y."/>
        </authorList>
    </citation>
    <scope>NUCLEOTIDE SEQUENCE [LARGE SCALE GENOMIC DNA]</scope>
    <source>
        <strain evidence="7">cv. Chang Bougi</strain>
        <tissue evidence="6">Leaf</tissue>
    </source>
</reference>
<sequence length="173" mass="19245">MFNVLAVLCAGLYPNIAAGEEGITEAALNSLGRSSGPATTVRPVLYDGRREVYIHPSSVNSNLKAFQYPFHVFLEKDQISHPVRLVEVHVETNKVFIRDTSVVSPYSILLFGGSINIQHQSGIVIIDGWLKLTAPAQIAVLFKELRLTLHSILKELIRRPEVPSIYPCSFIFM</sequence>
<keyword evidence="2 6" id="KW-0067">ATP-binding</keyword>
<feature type="chain" id="PRO_5023084638" evidence="3">
    <location>
        <begin position="20"/>
        <end position="173"/>
    </location>
</feature>
<name>A0A5D3CIL1_CUCMM</name>
<dbReference type="EMBL" id="SSTD01010878">
    <property type="protein sequence ID" value="TYK11200.1"/>
    <property type="molecule type" value="Genomic_DNA"/>
</dbReference>
<evidence type="ECO:0000256" key="2">
    <source>
        <dbReference type="ARBA" id="ARBA00022806"/>
    </source>
</evidence>
<dbReference type="Proteomes" id="UP000321947">
    <property type="component" value="Unassembled WGS sequence"/>
</dbReference>
<keyword evidence="1" id="KW-0378">Hydrolase</keyword>
<keyword evidence="2 6" id="KW-0547">Nucleotide-binding</keyword>
<feature type="signal peptide" evidence="3">
    <location>
        <begin position="1"/>
        <end position="19"/>
    </location>
</feature>
<accession>A0A5D3CIL1</accession>
<evidence type="ECO:0000259" key="5">
    <source>
        <dbReference type="Pfam" id="PF26026"/>
    </source>
</evidence>
<dbReference type="Pfam" id="PF07717">
    <property type="entry name" value="OB_NTP_bind"/>
    <property type="match status" value="1"/>
</dbReference>
<evidence type="ECO:0000256" key="3">
    <source>
        <dbReference type="SAM" id="SignalP"/>
    </source>
</evidence>
<proteinExistence type="predicted"/>
<organism evidence="6 7">
    <name type="scientific">Cucumis melo var. makuwa</name>
    <name type="common">Oriental melon</name>
    <dbReference type="NCBI Taxonomy" id="1194695"/>
    <lineage>
        <taxon>Eukaryota</taxon>
        <taxon>Viridiplantae</taxon>
        <taxon>Streptophyta</taxon>
        <taxon>Embryophyta</taxon>
        <taxon>Tracheophyta</taxon>
        <taxon>Spermatophyta</taxon>
        <taxon>Magnoliopsida</taxon>
        <taxon>eudicotyledons</taxon>
        <taxon>Gunneridae</taxon>
        <taxon>Pentapetalae</taxon>
        <taxon>rosids</taxon>
        <taxon>fabids</taxon>
        <taxon>Cucurbitales</taxon>
        <taxon>Cucurbitaceae</taxon>
        <taxon>Benincaseae</taxon>
        <taxon>Cucumis</taxon>
    </lineage>
</organism>
<gene>
    <name evidence="6" type="ORF">E5676_scaffold227G00430</name>
</gene>